<dbReference type="HOGENOM" id="CLU_3312884_0_0_11"/>
<keyword evidence="1" id="KW-0812">Transmembrane</keyword>
<sequence>MPVTLNLRLHEVPFFGLMPINCVFNSVFWLVLCGKVGVV</sequence>
<dbReference type="Proteomes" id="UP000003045">
    <property type="component" value="Unassembled WGS sequence"/>
</dbReference>
<reference evidence="2" key="1">
    <citation type="submission" date="2010-08" db="EMBL/GenBank/DDBJ databases">
        <authorList>
            <person name="Muzny D."/>
            <person name="Qin X."/>
            <person name="Deng J."/>
            <person name="Jiang H."/>
            <person name="Liu Y."/>
            <person name="Qu J."/>
            <person name="Song X.-Z."/>
            <person name="Zhang L."/>
            <person name="Thornton R."/>
            <person name="Coyle M."/>
            <person name="Francisco L."/>
            <person name="Jackson L."/>
            <person name="Javaid M."/>
            <person name="Korchina V."/>
            <person name="Kovar C."/>
            <person name="Mata R."/>
            <person name="Mathew T."/>
            <person name="Ngo R."/>
            <person name="Nguyen L."/>
            <person name="Nguyen N."/>
            <person name="Okwuonu G."/>
            <person name="Ongeri F."/>
            <person name="Pham C."/>
            <person name="Simmons D."/>
            <person name="Wilczek-Boney K."/>
            <person name="Hale W."/>
            <person name="Jakkamsetti A."/>
            <person name="Pham P."/>
            <person name="Ruth R."/>
            <person name="San Lucas F."/>
            <person name="Warren J."/>
            <person name="Zhang J."/>
            <person name="Zhao Z."/>
            <person name="Zhou C."/>
            <person name="Zhu D."/>
            <person name="Lee S."/>
            <person name="Bess C."/>
            <person name="Blankenburg K."/>
            <person name="Forbes L."/>
            <person name="Fu Q."/>
            <person name="Gubbala S."/>
            <person name="Hirani K."/>
            <person name="Jayaseelan J.C."/>
            <person name="Lara F."/>
            <person name="Munidasa M."/>
            <person name="Palculict T."/>
            <person name="Patil S."/>
            <person name="Pu L.-L."/>
            <person name="Saada N."/>
            <person name="Tang L."/>
            <person name="Weissenberger G."/>
            <person name="Zhu Y."/>
            <person name="Hemphill L."/>
            <person name="Shang Y."/>
            <person name="Youmans B."/>
            <person name="Ayvaz T."/>
            <person name="Ross M."/>
            <person name="Santibanez J."/>
            <person name="Aqrawi P."/>
            <person name="Gross S."/>
            <person name="Joshi V."/>
            <person name="Fowler G."/>
            <person name="Nazareth L."/>
            <person name="Reid J."/>
            <person name="Worley K."/>
            <person name="Petrosino J."/>
            <person name="Highlander S."/>
            <person name="Gibbs R."/>
        </authorList>
    </citation>
    <scope>NUCLEOTIDE SEQUENCE [LARGE SCALE GENOMIC DNA]</scope>
    <source>
        <strain evidence="2">ATCC 35239</strain>
    </source>
</reference>
<gene>
    <name evidence="2" type="ORF">HMPREF0580_0287</name>
</gene>
<keyword evidence="3" id="KW-1185">Reference proteome</keyword>
<comment type="caution">
    <text evidence="2">The sequence shown here is derived from an EMBL/GenBank/DDBJ whole genome shotgun (WGS) entry which is preliminary data.</text>
</comment>
<name>E0QN23_9ACTO</name>
<organism evidence="2 3">
    <name type="scientific">Mobiluncus mulieris ATCC 35239</name>
    <dbReference type="NCBI Taxonomy" id="871571"/>
    <lineage>
        <taxon>Bacteria</taxon>
        <taxon>Bacillati</taxon>
        <taxon>Actinomycetota</taxon>
        <taxon>Actinomycetes</taxon>
        <taxon>Actinomycetales</taxon>
        <taxon>Actinomycetaceae</taxon>
        <taxon>Mobiluncus</taxon>
    </lineage>
</organism>
<evidence type="ECO:0000313" key="2">
    <source>
        <dbReference type="EMBL" id="EFM47190.1"/>
    </source>
</evidence>
<keyword evidence="1" id="KW-0472">Membrane</keyword>
<dbReference type="AlphaFoldDB" id="E0QN23"/>
<proteinExistence type="predicted"/>
<feature type="transmembrane region" description="Helical" evidence="1">
    <location>
        <begin position="12"/>
        <end position="32"/>
    </location>
</feature>
<evidence type="ECO:0000313" key="3">
    <source>
        <dbReference type="Proteomes" id="UP000003045"/>
    </source>
</evidence>
<accession>E0QN23</accession>
<keyword evidence="1" id="KW-1133">Transmembrane helix</keyword>
<evidence type="ECO:0000256" key="1">
    <source>
        <dbReference type="SAM" id="Phobius"/>
    </source>
</evidence>
<protein>
    <submittedName>
        <fullName evidence="2">Uncharacterized protein</fullName>
    </submittedName>
</protein>
<dbReference type="EMBL" id="AEET01000010">
    <property type="protein sequence ID" value="EFM47190.1"/>
    <property type="molecule type" value="Genomic_DNA"/>
</dbReference>